<comment type="similarity">
    <text evidence="1 5">Belongs to the glycosyl hydrolase 43 family.</text>
</comment>
<dbReference type="GeneID" id="98147978"/>
<dbReference type="CDD" id="cd08999">
    <property type="entry name" value="GH43_ABN-like"/>
    <property type="match status" value="1"/>
</dbReference>
<evidence type="ECO:0000256" key="6">
    <source>
        <dbReference type="SAM" id="SignalP"/>
    </source>
</evidence>
<accession>A0ABR4LSR3</accession>
<dbReference type="PANTHER" id="PTHR42812:SF5">
    <property type="entry name" value="ENDO-ARABINASE"/>
    <property type="match status" value="1"/>
</dbReference>
<dbReference type="EMBL" id="JBFXLQ010000018">
    <property type="protein sequence ID" value="KAL2867555.1"/>
    <property type="molecule type" value="Genomic_DNA"/>
</dbReference>
<comment type="caution">
    <text evidence="7">The sequence shown here is derived from an EMBL/GenBank/DDBJ whole genome shotgun (WGS) entry which is preliminary data.</text>
</comment>
<organism evidence="7 8">
    <name type="scientific">Aspergillus lucknowensis</name>
    <dbReference type="NCBI Taxonomy" id="176173"/>
    <lineage>
        <taxon>Eukaryota</taxon>
        <taxon>Fungi</taxon>
        <taxon>Dikarya</taxon>
        <taxon>Ascomycota</taxon>
        <taxon>Pezizomycotina</taxon>
        <taxon>Eurotiomycetes</taxon>
        <taxon>Eurotiomycetidae</taxon>
        <taxon>Eurotiales</taxon>
        <taxon>Aspergillaceae</taxon>
        <taxon>Aspergillus</taxon>
        <taxon>Aspergillus subgen. Nidulantes</taxon>
    </lineage>
</organism>
<dbReference type="InterPro" id="IPR051795">
    <property type="entry name" value="Glycosyl_Hydrlase_43"/>
</dbReference>
<reference evidence="7 8" key="1">
    <citation type="submission" date="2024-07" db="EMBL/GenBank/DDBJ databases">
        <title>Section-level genome sequencing and comparative genomics of Aspergillus sections Usti and Cavernicolus.</title>
        <authorList>
            <consortium name="Lawrence Berkeley National Laboratory"/>
            <person name="Nybo J.L."/>
            <person name="Vesth T.C."/>
            <person name="Theobald S."/>
            <person name="Frisvad J.C."/>
            <person name="Larsen T.O."/>
            <person name="Kjaerboelling I."/>
            <person name="Rothschild-Mancinelli K."/>
            <person name="Lyhne E.K."/>
            <person name="Kogle M.E."/>
            <person name="Barry K."/>
            <person name="Clum A."/>
            <person name="Na H."/>
            <person name="Ledsgaard L."/>
            <person name="Lin J."/>
            <person name="Lipzen A."/>
            <person name="Kuo A."/>
            <person name="Riley R."/>
            <person name="Mondo S."/>
            <person name="Labutti K."/>
            <person name="Haridas S."/>
            <person name="Pangalinan J."/>
            <person name="Salamov A.A."/>
            <person name="Simmons B.A."/>
            <person name="Magnuson J.K."/>
            <person name="Chen J."/>
            <person name="Drula E."/>
            <person name="Henrissat B."/>
            <person name="Wiebenga A."/>
            <person name="Lubbers R.J."/>
            <person name="Gomes A.C."/>
            <person name="Macurrencykelacurrency M.R."/>
            <person name="Stajich J."/>
            <person name="Grigoriev I.V."/>
            <person name="Mortensen U.H."/>
            <person name="De Vries R.P."/>
            <person name="Baker S.E."/>
            <person name="Andersen M.R."/>
        </authorList>
    </citation>
    <scope>NUCLEOTIDE SEQUENCE [LARGE SCALE GENOMIC DNA]</scope>
    <source>
        <strain evidence="7 8">CBS 449.75</strain>
    </source>
</reference>
<dbReference type="Pfam" id="PF04616">
    <property type="entry name" value="Glyco_hydro_43"/>
    <property type="match status" value="1"/>
</dbReference>
<sequence>MPSMHAVLLALVTATYTLAEPLQVINFDFPDPAIIHTEQGYYAFGTQSNGVLVPVARSDDFASWTLLEGTDALPGPFPAWVQADIPNIWAPDVIQRDDGNFVLYYSATSSDDNSKHCIGAAVSPSIEGPYTPEANALACPLAEGGAIDAAGFRDTDGTHYVVYKVDGNSLNGDGTLHPTPILLQQLDVDAVTPVGGPVQLIDREDADGPLVEAPSLIVVDGTYYLSFSSNMYDSLLYDVSYATASSVAGPYTKVGAPDAPLLVSGDGSNVGPLGGPGGADLLDDGTKIAFHAFIDGQGIGSGRGVWVSDIQVGGGVITIA</sequence>
<keyword evidence="3 5" id="KW-0378">Hydrolase</keyword>
<dbReference type="InterPro" id="IPR023296">
    <property type="entry name" value="Glyco_hydro_beta-prop_sf"/>
</dbReference>
<dbReference type="RefSeq" id="XP_070886534.1">
    <property type="nucleotide sequence ID" value="XM_071032906.1"/>
</dbReference>
<keyword evidence="8" id="KW-1185">Reference proteome</keyword>
<dbReference type="InterPro" id="IPR006710">
    <property type="entry name" value="Glyco_hydro_43"/>
</dbReference>
<protein>
    <submittedName>
        <fullName evidence="7">Glycosyl hydrolase</fullName>
    </submittedName>
</protein>
<feature type="chain" id="PRO_5047327859" evidence="6">
    <location>
        <begin position="20"/>
        <end position="320"/>
    </location>
</feature>
<dbReference type="PANTHER" id="PTHR42812">
    <property type="entry name" value="BETA-XYLOSIDASE"/>
    <property type="match status" value="1"/>
</dbReference>
<evidence type="ECO:0000256" key="4">
    <source>
        <dbReference type="ARBA" id="ARBA00023295"/>
    </source>
</evidence>
<proteinExistence type="inferred from homology"/>
<evidence type="ECO:0000256" key="5">
    <source>
        <dbReference type="RuleBase" id="RU361187"/>
    </source>
</evidence>
<feature type="signal peptide" evidence="6">
    <location>
        <begin position="1"/>
        <end position="19"/>
    </location>
</feature>
<evidence type="ECO:0000256" key="2">
    <source>
        <dbReference type="ARBA" id="ARBA00022729"/>
    </source>
</evidence>
<keyword evidence="4 5" id="KW-0326">Glycosidase</keyword>
<dbReference type="GO" id="GO:0016787">
    <property type="term" value="F:hydrolase activity"/>
    <property type="evidence" value="ECO:0007669"/>
    <property type="project" value="UniProtKB-KW"/>
</dbReference>
<keyword evidence="2 6" id="KW-0732">Signal</keyword>
<evidence type="ECO:0000313" key="7">
    <source>
        <dbReference type="EMBL" id="KAL2867555.1"/>
    </source>
</evidence>
<dbReference type="Gene3D" id="2.115.10.20">
    <property type="entry name" value="Glycosyl hydrolase domain, family 43"/>
    <property type="match status" value="1"/>
</dbReference>
<evidence type="ECO:0000256" key="3">
    <source>
        <dbReference type="ARBA" id="ARBA00022801"/>
    </source>
</evidence>
<evidence type="ECO:0000256" key="1">
    <source>
        <dbReference type="ARBA" id="ARBA00009865"/>
    </source>
</evidence>
<name>A0ABR4LSR3_9EURO</name>
<gene>
    <name evidence="7" type="ORF">BJX67DRAFT_380906</name>
</gene>
<dbReference type="Proteomes" id="UP001610432">
    <property type="component" value="Unassembled WGS sequence"/>
</dbReference>
<evidence type="ECO:0000313" key="8">
    <source>
        <dbReference type="Proteomes" id="UP001610432"/>
    </source>
</evidence>
<dbReference type="SUPFAM" id="SSF75005">
    <property type="entry name" value="Arabinanase/levansucrase/invertase"/>
    <property type="match status" value="1"/>
</dbReference>